<accession>A0A9Q3CIK0</accession>
<name>A0A9Q3CIK0_9BASI</name>
<evidence type="ECO:0000313" key="2">
    <source>
        <dbReference type="Proteomes" id="UP000765509"/>
    </source>
</evidence>
<organism evidence="1 2">
    <name type="scientific">Austropuccinia psidii MF-1</name>
    <dbReference type="NCBI Taxonomy" id="1389203"/>
    <lineage>
        <taxon>Eukaryota</taxon>
        <taxon>Fungi</taxon>
        <taxon>Dikarya</taxon>
        <taxon>Basidiomycota</taxon>
        <taxon>Pucciniomycotina</taxon>
        <taxon>Pucciniomycetes</taxon>
        <taxon>Pucciniales</taxon>
        <taxon>Sphaerophragmiaceae</taxon>
        <taxon>Austropuccinia</taxon>
    </lineage>
</organism>
<comment type="caution">
    <text evidence="1">The sequence shown here is derived from an EMBL/GenBank/DDBJ whole genome shotgun (WGS) entry which is preliminary data.</text>
</comment>
<dbReference type="EMBL" id="AVOT02007795">
    <property type="protein sequence ID" value="MBW0484669.1"/>
    <property type="molecule type" value="Genomic_DNA"/>
</dbReference>
<protein>
    <submittedName>
        <fullName evidence="1">Uncharacterized protein</fullName>
    </submittedName>
</protein>
<evidence type="ECO:0000313" key="1">
    <source>
        <dbReference type="EMBL" id="MBW0484669.1"/>
    </source>
</evidence>
<proteinExistence type="predicted"/>
<keyword evidence="2" id="KW-1185">Reference proteome</keyword>
<sequence length="108" mass="12333">MSLRDGFTVLKAQNTEGRQVYLQVLPIHGDLLAIHKAVGFGPPAALKFCGWCDANLNELQLMKVGTKRTGYEIREVEKAWRNEKSLKEQEDIQKETGIQWSELNMLPY</sequence>
<dbReference type="Proteomes" id="UP000765509">
    <property type="component" value="Unassembled WGS sequence"/>
</dbReference>
<reference evidence="1" key="1">
    <citation type="submission" date="2021-03" db="EMBL/GenBank/DDBJ databases">
        <title>Draft genome sequence of rust myrtle Austropuccinia psidii MF-1, a brazilian biotype.</title>
        <authorList>
            <person name="Quecine M.C."/>
            <person name="Pachon D.M.R."/>
            <person name="Bonatelli M.L."/>
            <person name="Correr F.H."/>
            <person name="Franceschini L.M."/>
            <person name="Leite T.F."/>
            <person name="Margarido G.R.A."/>
            <person name="Almeida C.A."/>
            <person name="Ferrarezi J.A."/>
            <person name="Labate C.A."/>
        </authorList>
    </citation>
    <scope>NUCLEOTIDE SEQUENCE</scope>
    <source>
        <strain evidence="1">MF-1</strain>
    </source>
</reference>
<gene>
    <name evidence="1" type="ORF">O181_024384</name>
</gene>
<dbReference type="OrthoDB" id="3039677at2759"/>
<dbReference type="AlphaFoldDB" id="A0A9Q3CIK0"/>